<proteinExistence type="inferred from homology"/>
<evidence type="ECO:0000256" key="2">
    <source>
        <dbReference type="ARBA" id="ARBA00007533"/>
    </source>
</evidence>
<dbReference type="InterPro" id="IPR017456">
    <property type="entry name" value="CTP_synthase_N"/>
</dbReference>
<reference evidence="14" key="2">
    <citation type="submission" date="2020-09" db="EMBL/GenBank/DDBJ databases">
        <authorList>
            <person name="Sun Q."/>
            <person name="Ohkuma M."/>
        </authorList>
    </citation>
    <scope>NUCLEOTIDE SEQUENCE</scope>
    <source>
        <strain evidence="14">JCM 10088</strain>
    </source>
</reference>
<dbReference type="GO" id="GO:0005524">
    <property type="term" value="F:ATP binding"/>
    <property type="evidence" value="ECO:0007669"/>
    <property type="project" value="UniProtKB-KW"/>
</dbReference>
<protein>
    <recommendedName>
        <fullName evidence="11">CTP synthase</fullName>
        <ecNumber evidence="11">6.3.4.2</ecNumber>
    </recommendedName>
    <alternativeName>
        <fullName evidence="11">Cytidine 5'-triphosphate synthase</fullName>
    </alternativeName>
    <alternativeName>
        <fullName evidence="11">Cytidine triphosphate synthetase</fullName>
        <shortName evidence="11">CTP synthetase</shortName>
        <shortName evidence="11">CTPS</shortName>
    </alternativeName>
    <alternativeName>
        <fullName evidence="11">UTP--ammonia ligase</fullName>
    </alternativeName>
</protein>
<evidence type="ECO:0000313" key="15">
    <source>
        <dbReference type="Proteomes" id="UP000610960"/>
    </source>
</evidence>
<evidence type="ECO:0000259" key="12">
    <source>
        <dbReference type="Pfam" id="PF00117"/>
    </source>
</evidence>
<dbReference type="SUPFAM" id="SSF52540">
    <property type="entry name" value="P-loop containing nucleoside triphosphate hydrolases"/>
    <property type="match status" value="1"/>
</dbReference>
<feature type="binding site" evidence="11">
    <location>
        <position position="71"/>
    </location>
    <ligand>
        <name>Mg(2+)</name>
        <dbReference type="ChEBI" id="CHEBI:18420"/>
    </ligand>
</feature>
<dbReference type="HAMAP" id="MF_01227">
    <property type="entry name" value="PyrG"/>
    <property type="match status" value="1"/>
</dbReference>
<dbReference type="EMBL" id="BMNL01000001">
    <property type="protein sequence ID" value="GGP20025.1"/>
    <property type="molecule type" value="Genomic_DNA"/>
</dbReference>
<dbReference type="GO" id="GO:0019856">
    <property type="term" value="P:pyrimidine nucleobase biosynthetic process"/>
    <property type="evidence" value="ECO:0007669"/>
    <property type="project" value="TreeGrafter"/>
</dbReference>
<comment type="catalytic activity">
    <reaction evidence="11">
        <text>UTP + NH4(+) + ATP = CTP + ADP + phosphate + 2 H(+)</text>
        <dbReference type="Rhea" id="RHEA:16597"/>
        <dbReference type="ChEBI" id="CHEBI:15378"/>
        <dbReference type="ChEBI" id="CHEBI:28938"/>
        <dbReference type="ChEBI" id="CHEBI:30616"/>
        <dbReference type="ChEBI" id="CHEBI:37563"/>
        <dbReference type="ChEBI" id="CHEBI:43474"/>
        <dbReference type="ChEBI" id="CHEBI:46398"/>
        <dbReference type="ChEBI" id="CHEBI:456216"/>
    </reaction>
</comment>
<dbReference type="InterPro" id="IPR033828">
    <property type="entry name" value="GATase1_CTP_Synthase"/>
</dbReference>
<dbReference type="Gene3D" id="3.40.50.880">
    <property type="match status" value="1"/>
</dbReference>
<dbReference type="RefSeq" id="WP_188595982.1">
    <property type="nucleotide sequence ID" value="NZ_BMNL01000001.1"/>
</dbReference>
<evidence type="ECO:0000256" key="10">
    <source>
        <dbReference type="ARBA" id="ARBA00047781"/>
    </source>
</evidence>
<feature type="binding site" evidence="11">
    <location>
        <position position="241"/>
    </location>
    <ligand>
        <name>ATP</name>
        <dbReference type="ChEBI" id="CHEBI:30616"/>
    </ligand>
</feature>
<evidence type="ECO:0000256" key="4">
    <source>
        <dbReference type="ARBA" id="ARBA00022723"/>
    </source>
</evidence>
<dbReference type="InterPro" id="IPR029062">
    <property type="entry name" value="Class_I_gatase-like"/>
</dbReference>
<dbReference type="FunFam" id="3.40.50.880:FF:000002">
    <property type="entry name" value="CTP synthase"/>
    <property type="match status" value="1"/>
</dbReference>
<dbReference type="Pfam" id="PF00117">
    <property type="entry name" value="GATase"/>
    <property type="match status" value="1"/>
</dbReference>
<dbReference type="SUPFAM" id="SSF52317">
    <property type="entry name" value="Class I glutamine amidotransferase-like"/>
    <property type="match status" value="1"/>
</dbReference>
<comment type="caution">
    <text evidence="14">The sequence shown here is derived from an EMBL/GenBank/DDBJ whole genome shotgun (WGS) entry which is preliminary data.</text>
</comment>
<dbReference type="NCBIfam" id="TIGR00337">
    <property type="entry name" value="PyrG"/>
    <property type="match status" value="1"/>
</dbReference>
<feature type="binding site" evidence="11">
    <location>
        <position position="13"/>
    </location>
    <ligand>
        <name>UTP</name>
        <dbReference type="ChEBI" id="CHEBI:46398"/>
    </ligand>
</feature>
<feature type="active site" description="Nucleophile; for glutamine hydrolysis" evidence="11">
    <location>
        <position position="380"/>
    </location>
</feature>
<keyword evidence="15" id="KW-1185">Reference proteome</keyword>
<dbReference type="Proteomes" id="UP000610960">
    <property type="component" value="Unassembled WGS sequence"/>
</dbReference>
<comment type="miscellaneous">
    <text evidence="11">CTPSs have evolved a hybrid strategy for distinguishing between UTP and CTP. The overlapping regions of the product feedback inhibitory and substrate sites recognize a common feature in both compounds, the triphosphate moiety. To differentiate isosteric substrate and product pyrimidine rings, an additional pocket far from the expected kinase/ligase catalytic site, specifically recognizes the cytosine and ribose portions of the product inhibitor.</text>
</comment>
<dbReference type="GO" id="GO:0042802">
    <property type="term" value="F:identical protein binding"/>
    <property type="evidence" value="ECO:0007669"/>
    <property type="project" value="TreeGrafter"/>
</dbReference>
<evidence type="ECO:0000256" key="9">
    <source>
        <dbReference type="ARBA" id="ARBA00022975"/>
    </source>
</evidence>
<feature type="binding site" evidence="11">
    <location>
        <position position="141"/>
    </location>
    <ligand>
        <name>Mg(2+)</name>
        <dbReference type="ChEBI" id="CHEBI:18420"/>
    </ligand>
</feature>
<keyword evidence="5 11" id="KW-0547">Nucleotide-binding</keyword>
<feature type="binding site" evidence="11">
    <location>
        <position position="223"/>
    </location>
    <ligand>
        <name>CTP</name>
        <dbReference type="ChEBI" id="CHEBI:37563"/>
        <note>allosteric inhibitor</note>
    </ligand>
</feature>
<feature type="binding site" evidence="11">
    <location>
        <position position="13"/>
    </location>
    <ligand>
        <name>CTP</name>
        <dbReference type="ChEBI" id="CHEBI:37563"/>
        <note>allosteric inhibitor</note>
    </ligand>
</feature>
<organism evidence="14 15">
    <name type="scientific">Thermocladium modestius</name>
    <dbReference type="NCBI Taxonomy" id="62609"/>
    <lineage>
        <taxon>Archaea</taxon>
        <taxon>Thermoproteota</taxon>
        <taxon>Thermoprotei</taxon>
        <taxon>Thermoproteales</taxon>
        <taxon>Thermoproteaceae</taxon>
        <taxon>Thermocladium</taxon>
    </lineage>
</organism>
<feature type="binding site" evidence="11">
    <location>
        <position position="461"/>
    </location>
    <ligand>
        <name>L-glutamine</name>
        <dbReference type="ChEBI" id="CHEBI:58359"/>
    </ligand>
</feature>
<feature type="binding site" evidence="11">
    <location>
        <position position="71"/>
    </location>
    <ligand>
        <name>ATP</name>
        <dbReference type="ChEBI" id="CHEBI:30616"/>
    </ligand>
</feature>
<dbReference type="PANTHER" id="PTHR11550:SF0">
    <property type="entry name" value="CTP SYNTHASE-RELATED"/>
    <property type="match status" value="1"/>
</dbReference>
<dbReference type="UniPathway" id="UPA00159">
    <property type="reaction ID" value="UER00277"/>
</dbReference>
<dbReference type="Pfam" id="PF06418">
    <property type="entry name" value="CTP_synth_N"/>
    <property type="match status" value="1"/>
</dbReference>
<feature type="binding site" evidence="11">
    <location>
        <position position="353"/>
    </location>
    <ligand>
        <name>L-glutamine</name>
        <dbReference type="ChEBI" id="CHEBI:58359"/>
    </ligand>
</feature>
<dbReference type="GO" id="GO:0044210">
    <property type="term" value="P:'de novo' CTP biosynthetic process"/>
    <property type="evidence" value="ECO:0007669"/>
    <property type="project" value="UniProtKB-UniRule"/>
</dbReference>
<comment type="catalytic activity">
    <reaction evidence="11">
        <text>L-glutamine + H2O = L-glutamate + NH4(+)</text>
        <dbReference type="Rhea" id="RHEA:15889"/>
        <dbReference type="ChEBI" id="CHEBI:15377"/>
        <dbReference type="ChEBI" id="CHEBI:28938"/>
        <dbReference type="ChEBI" id="CHEBI:29985"/>
        <dbReference type="ChEBI" id="CHEBI:58359"/>
    </reaction>
</comment>
<comment type="function">
    <text evidence="11">Catalyzes the ATP-dependent amination of UTP to CTP with either L-glutamine or ammonia as the source of nitrogen. Regulates intracellular CTP levels through interactions with the four ribonucleotide triphosphates.</text>
</comment>
<sequence>MTKFIFVTGGVLSGVGKGVTTSSIAKILQMRGASVTAVKIDPYLNVDAGTMNPFAHGEVFVTMDGGETDLDLGHYERFLDIELSKDHNITSGQVYLKVINDERQGRYLGQTVQLIPHVTDEIKRRLRLVADESKADVVMVEIGGTVGDYEGLAFLEAIRQMRLEEDGNVMFIHVALVPILETTDEFKTKPLQHSVMELRRVGIQPDAIVARSMKPLTPDIRRKIALFTNVAESAIFSSFDVDTVYRVPVLLDEQGLGDHIGKMLGLQLRKADWSLWLKLSDAIVNAKDEVNVVLCGKYVRLHDSYISIIEALKHAGAHLGVKPVITWCDSDEVESSPDVLSNMKPDAVIVLPGFGARGVEGKIMTIRFARENNIPFLGICYGMQLAVVEFARHVMGYEDAHTTEVNPSTNHPIIDLTPEEVGVTEVGGTMILGNREIKLMEGSIVHNIYGSSKIVERHRHRYEVNPKYFDELRRSGLVLSGWRADLDRVETIELPNHYFFVGTQFHPEFKSRLTRPQPLFVALLKSAMYRKRGLSSPYTGVQP</sequence>
<dbReference type="OrthoDB" id="52769at2157"/>
<evidence type="ECO:0000256" key="5">
    <source>
        <dbReference type="ARBA" id="ARBA00022741"/>
    </source>
</evidence>
<comment type="caution">
    <text evidence="11">Lacks conserved residue(s) required for the propagation of feature annotation.</text>
</comment>
<keyword evidence="9 11" id="KW-0665">Pyrimidine biosynthesis</keyword>
<dbReference type="Gene3D" id="3.40.50.300">
    <property type="entry name" value="P-loop containing nucleotide triphosphate hydrolases"/>
    <property type="match status" value="1"/>
</dbReference>
<feature type="binding site" evidence="11">
    <location>
        <position position="404"/>
    </location>
    <ligand>
        <name>L-glutamine</name>
        <dbReference type="ChEBI" id="CHEBI:58359"/>
    </ligand>
</feature>
<dbReference type="CDD" id="cd01746">
    <property type="entry name" value="GATase1_CTP_Synthase"/>
    <property type="match status" value="1"/>
</dbReference>
<feature type="binding site" evidence="11">
    <location>
        <position position="223"/>
    </location>
    <ligand>
        <name>UTP</name>
        <dbReference type="ChEBI" id="CHEBI:46398"/>
    </ligand>
</feature>
<comment type="similarity">
    <text evidence="2 11">Belongs to the CTP synthase family.</text>
</comment>
<evidence type="ECO:0000256" key="11">
    <source>
        <dbReference type="HAMAP-Rule" id="MF_01227"/>
    </source>
</evidence>
<feature type="binding site" evidence="11">
    <location>
        <begin position="187"/>
        <end position="192"/>
    </location>
    <ligand>
        <name>UTP</name>
        <dbReference type="ChEBI" id="CHEBI:46398"/>
    </ligand>
</feature>
<dbReference type="AlphaFoldDB" id="A0A830GT62"/>
<feature type="active site" evidence="11">
    <location>
        <position position="506"/>
    </location>
</feature>
<keyword evidence="6 11" id="KW-0067">ATP-binding</keyword>
<dbReference type="FunFam" id="3.40.50.300:FF:000009">
    <property type="entry name" value="CTP synthase"/>
    <property type="match status" value="1"/>
</dbReference>
<evidence type="ECO:0000259" key="13">
    <source>
        <dbReference type="Pfam" id="PF06418"/>
    </source>
</evidence>
<keyword evidence="8 11" id="KW-0315">Glutamine amidotransferase</keyword>
<dbReference type="InterPro" id="IPR027417">
    <property type="entry name" value="P-loop_NTPase"/>
</dbReference>
<dbReference type="InterPro" id="IPR004468">
    <property type="entry name" value="CTP_synthase"/>
</dbReference>
<feature type="binding site" evidence="11">
    <location>
        <begin position="187"/>
        <end position="192"/>
    </location>
    <ligand>
        <name>CTP</name>
        <dbReference type="ChEBI" id="CHEBI:37563"/>
        <note>allosteric inhibitor</note>
    </ligand>
</feature>
<dbReference type="EC" id="6.3.4.2" evidence="11"/>
<feature type="domain" description="Glutamine amidotransferase" evidence="12">
    <location>
        <begin position="302"/>
        <end position="524"/>
    </location>
</feature>
<dbReference type="GO" id="GO:0097268">
    <property type="term" value="C:cytoophidium"/>
    <property type="evidence" value="ECO:0007669"/>
    <property type="project" value="UniProtKB-ARBA"/>
</dbReference>
<dbReference type="CDD" id="cd03113">
    <property type="entry name" value="CTPS_N"/>
    <property type="match status" value="1"/>
</dbReference>
<evidence type="ECO:0000256" key="6">
    <source>
        <dbReference type="ARBA" id="ARBA00022840"/>
    </source>
</evidence>
<dbReference type="NCBIfam" id="NF003792">
    <property type="entry name" value="PRK05380.1"/>
    <property type="match status" value="1"/>
</dbReference>
<comment type="activity regulation">
    <text evidence="11">Allosterically activated by GTP, when glutamine is the substrate; GTP has no effect on the reaction when ammonia is the substrate. The allosteric effector GTP functions by stabilizing the protein conformation that binds the tetrahedral intermediate(s) formed during glutamine hydrolysis. Inhibited by the product CTP, via allosteric rather than competitive inhibition.</text>
</comment>
<feature type="binding site" evidence="11">
    <location>
        <begin position="148"/>
        <end position="150"/>
    </location>
    <ligand>
        <name>CTP</name>
        <dbReference type="ChEBI" id="CHEBI:37563"/>
        <note>allosteric inhibitor</note>
    </ligand>
</feature>
<keyword evidence="7 11" id="KW-0460">Magnesium</keyword>
<dbReference type="PROSITE" id="PS51273">
    <property type="entry name" value="GATASE_TYPE_1"/>
    <property type="match status" value="1"/>
</dbReference>
<feature type="region of interest" description="Amidoligase domain" evidence="11">
    <location>
        <begin position="1"/>
        <end position="266"/>
    </location>
</feature>
<feature type="binding site" evidence="11">
    <location>
        <begin position="381"/>
        <end position="384"/>
    </location>
    <ligand>
        <name>L-glutamine</name>
        <dbReference type="ChEBI" id="CHEBI:58359"/>
    </ligand>
</feature>
<accession>A0A830GT62</accession>
<gene>
    <name evidence="11 14" type="primary">pyrG</name>
    <name evidence="14" type="ORF">GCM10007981_06400</name>
</gene>
<comment type="catalytic activity">
    <reaction evidence="10 11">
        <text>UTP + L-glutamine + ATP + H2O = CTP + L-glutamate + ADP + phosphate + 2 H(+)</text>
        <dbReference type="Rhea" id="RHEA:26426"/>
        <dbReference type="ChEBI" id="CHEBI:15377"/>
        <dbReference type="ChEBI" id="CHEBI:15378"/>
        <dbReference type="ChEBI" id="CHEBI:29985"/>
        <dbReference type="ChEBI" id="CHEBI:30616"/>
        <dbReference type="ChEBI" id="CHEBI:37563"/>
        <dbReference type="ChEBI" id="CHEBI:43474"/>
        <dbReference type="ChEBI" id="CHEBI:46398"/>
        <dbReference type="ChEBI" id="CHEBI:58359"/>
        <dbReference type="ChEBI" id="CHEBI:456216"/>
        <dbReference type="EC" id="6.3.4.2"/>
    </reaction>
</comment>
<dbReference type="GO" id="GO:0003883">
    <property type="term" value="F:CTP synthase activity"/>
    <property type="evidence" value="ECO:0007669"/>
    <property type="project" value="UniProtKB-UniRule"/>
</dbReference>
<feature type="binding site" evidence="11">
    <location>
        <begin position="14"/>
        <end position="19"/>
    </location>
    <ligand>
        <name>ATP</name>
        <dbReference type="ChEBI" id="CHEBI:30616"/>
    </ligand>
</feature>
<reference evidence="14" key="1">
    <citation type="journal article" date="2014" name="Int. J. Syst. Evol. Microbiol.">
        <title>Complete genome sequence of Corynebacterium casei LMG S-19264T (=DSM 44701T), isolated from a smear-ripened cheese.</title>
        <authorList>
            <consortium name="US DOE Joint Genome Institute (JGI-PGF)"/>
            <person name="Walter F."/>
            <person name="Albersmeier A."/>
            <person name="Kalinowski J."/>
            <person name="Ruckert C."/>
        </authorList>
    </citation>
    <scope>NUCLEOTIDE SEQUENCE</scope>
    <source>
        <strain evidence="14">JCM 10088</strain>
    </source>
</reference>
<keyword evidence="3 11" id="KW-0436">Ligase</keyword>
<evidence type="ECO:0000256" key="7">
    <source>
        <dbReference type="ARBA" id="ARBA00022842"/>
    </source>
</evidence>
<comment type="pathway">
    <text evidence="1 11">Pyrimidine metabolism; CTP biosynthesis via de novo pathway; CTP from UDP: step 2/2.</text>
</comment>
<evidence type="ECO:0000256" key="1">
    <source>
        <dbReference type="ARBA" id="ARBA00005171"/>
    </source>
</evidence>
<evidence type="ECO:0000256" key="3">
    <source>
        <dbReference type="ARBA" id="ARBA00022598"/>
    </source>
</evidence>
<feature type="domain" description="CTP synthase N-terminal" evidence="13">
    <location>
        <begin position="3"/>
        <end position="266"/>
    </location>
</feature>
<keyword evidence="4 11" id="KW-0479">Metal-binding</keyword>
<evidence type="ECO:0000313" key="14">
    <source>
        <dbReference type="EMBL" id="GGP20025.1"/>
    </source>
</evidence>
<dbReference type="PANTHER" id="PTHR11550">
    <property type="entry name" value="CTP SYNTHASE"/>
    <property type="match status" value="1"/>
</dbReference>
<name>A0A830GT62_9CREN</name>
<comment type="subunit">
    <text evidence="11">Homotetramer.</text>
</comment>
<dbReference type="InterPro" id="IPR017926">
    <property type="entry name" value="GATASE"/>
</dbReference>
<feature type="active site" evidence="11">
    <location>
        <position position="508"/>
    </location>
</feature>
<evidence type="ECO:0000256" key="8">
    <source>
        <dbReference type="ARBA" id="ARBA00022962"/>
    </source>
</evidence>
<dbReference type="GO" id="GO:0046872">
    <property type="term" value="F:metal ion binding"/>
    <property type="evidence" value="ECO:0007669"/>
    <property type="project" value="UniProtKB-KW"/>
</dbReference>